<feature type="region of interest" description="Disordered" evidence="1">
    <location>
        <begin position="2571"/>
        <end position="2598"/>
    </location>
</feature>
<proteinExistence type="predicted"/>
<dbReference type="Pfam" id="PF05594">
    <property type="entry name" value="Fil_haemagg"/>
    <property type="match status" value="21"/>
</dbReference>
<dbReference type="InterPro" id="IPR008638">
    <property type="entry name" value="FhaB/CdiA-like_TPS"/>
</dbReference>
<dbReference type="RefSeq" id="WP_177100009.1">
    <property type="nucleotide sequence ID" value="NZ_JACAQB010000003.1"/>
</dbReference>
<sequence>MDVRQFAFLAGQPSAALKNREHFWGLPKRGLAFILANAMFWQPLLAQADGIVVSAPGTTLGQAGNGVPIVNIAAPNAQGLSHNQFSDYNVGANGVILNNATARTQSTQLGGIILGNQNLNGTAANVILNEVTGASPSQLRGYTEVAGQSAHVIVANPYGISCNGCGFINTPQATLTTGKAVITNGQVTGYQVDRGSVSIDGAGLNASNIDQFEIITRSAKLNAEINAKKLAIIAGANDIDAKTLKATARAANPADAPQLAIDSSVLGGMYAGAIKLVGTEAGVGVKLDGKMVASGGDIQLDANGHLSMVETGASGAIDVKAASLEAQGPVYAGTTLDVKTQGDLTSQNNLAAKDHIALTSGGQLTNNGIVEAGINADKTRNALADVSITAQNVTNTGKSVIASRDLTVKAAQALNNQGGTLSGQRQTRVTAATLDNTQGQLTGDLGLSIDLSGALDNHAGMLGSGKALNLTAASLDNRAAGTVLAADGSLTATLSGAFDNREQGKLRATSGIDLGAGSLDNRGGSVVGKDQLTLRSASADNRGGLIQADKDLKLQVAQLDNRDKGNLIGKAAVDYDGTRLDNGGGLISAVGPLTLKALVIENTKGRIASQDNLSATVDTLNQQGGALVAQGSLLLTAKDLDNRNGGTVASTRALTLNIDRIDNRAGELSSTDSSVTVSGQRLDNSDGGKLLTETDLGLTVAQLINQNKGRLFAKGATRLTGTSLDNTGGNVSGLKGLDIRLDAALLNNTGLLSSEGGLTLNAASLDNTGGKLGSAGVLSITSLGALLNQGGSILTDSGLVISSASLDNSQQGLINGTGATRLTTGTLDNRQGGRLTSNDNLDLNATQVSNQSGRIASDKALTASVTGLDQQGGELFSKTRLDLDLNNGQLNNQKGLINGPILVLKNLNGVANQNGEISSAQAFTLTAQSLDNSGGKLLSNQGLTLNINQALNNFNGTLSAASLYSRSDSLDNSHGWISSRGAVDLGITNVFINQNGTLIGDGALLLTANSLDNSNGAVLGKADVTANISTLNNQNGQLIATGALNLTGSSLDNRLGGLVGATKALKLNVGDIDNRGGELSSAADISLIGSGLNNSDSGKVLAETTLGLTVTQVLNRNLGLLKGNTGVTLDGQTLDNSAGQLISRQDARLTLSGDLNNTQGLVSSEGQLEVAGANLSNSGGNLSSAGPLSVNASGSLGNQAGHLVSDSTINLTSASLDNTQQGVISGKGMLAIGTGAFDNSTGSLTSADGLSLAAKQVTNQNGGRIGSEKALNVSVFGLDQQGGKLFSNTSLNLSMNRGQLNNQNGLINAPSLVLDNLGDVNNQGGEISSAQAFSVIADNLDNSNGKLLSNQALTLRMNQALTNLKGQIAAAALYVQAASVDNSGGILTSRGDLSLSATGQLSNQNQGLINAAQALTIASGNLNNQGGLLLGVSGITLGAMALNNSGNGLINSQGGLTINAMSLDSSTGGEVSAKGDIGLNLGALTQNGGRLLGNQAINIDLADGDFDNRNGLLSANGPLTLNRLRDLNNRGGEISSSQTFVLNTRALDNSGGKLISNNQLGVSGETLINQGGLISGWQGLVVTGGSLDNRNGTLSSRSGNLDVSVTDALLNSQGGALASQKLLTVNAGSLDNSAGFLSSGAGQQLTVNGLLSNAQGGSIDSGAALTLNAMALSNSGTINAQQGLSFTGTTLDNSGGTLSGNGAVNLDLLGALTNTNGKLSSGGPLVISRSSQINNQGGQLVSQGLLSVLTGGLDNRNRGTVAANDVLTLTASGAVQNSTDGLIYSQNSDVNLTAASLANGKGVVQSQGALNLAIAGDIDNQSGKLTAQNGDLTVTAANLDNRGGTLASIKGALEARIVGVLKNGYDLNNNRQGGITQAQRLNLIALGGIDNYGGRISAQSSDAVITTTDFDNRNGGLYAKGLVKVSGNNFDNSGDNDGQIAGQQIDLSLNGALNNRLGIIESDSTLSVRAASLDNQTGQLRALGGSGKTEFQIDGLFDNSNGKLETANSDLILGVGSFKNQGGSVLHTGLGTFDTATVNLINAGGSLVTRGGLTLTADDWTNSSVIQVGRLTVNVKNLTQTGSGQLLATDSFTGTGVNWSNDGLIASDGTASLNLSGNYSGNGRYTSLGTLGLSAAQVSLGNTASIAGGGPTTINVGGALNNYGRITSAAGMSVSAGSINNYGTLGSNGNLLLSTPSLLNENGLIFSGSDTALQVNSFTNHTAQLYSFGAVNMGGYGGAAQAAQVTNISGSMESAGKFSINAANFENRTEGFSLGRKLVSGIIGIHCVDCSGRDYAFTIVVRETFEGQDNDTSAAASLSAGGDFVFRGGNFLNSKSTISAGGDIAIQADNLKNVGSVSGTIERTRSYATVEIYHDIADAFVRDAANYNARNNPDYPNIYFINGAGGLSLAIAENYHYREGGRDGDTFEGVRFRDPSSGLLVSRMPFSYGYQQIPQSQYDRNNLVALPSQLQSYTLTGDVEVAKDGSASGRSAVIQAAGNVSISATQDLNNSVIRQDYGVSTGANKVQSTQVAGTGAPTVLRLNAQLPPNLAQQQVNPLTLPGFSLPTGQNGLFRLSGQGGSARQASQANPGAQNWDVGGASVSTAQRQQNLPDVQARSVLVGDLSQAAASNLQLTQATRQATENSAGASVIDVGAPVDSGSGAIQLPGHDSNVGVNPIAAGQPLARVQGLPDLSVKSNPQKYLIETNPVLTDLKQFMSSDYLLAGLGYQPDESAKRLGDGFYEQKLIQQAVVARTGQRFIDGQTSDEKLFKYLMDNAISSKQQLDLSVGVTLTAQQVAALTHDIVWMEKQVVNGEEVLVPVLYLAQATNRLAPNGALIQGTDVTLIAGANLENSGTLRASNNLSAIASNDLVNSGLVEAGNRLELLAGNDLTNKAGGIISGRDVSMTAVSGDVLNERTATTYNSSTSAYSQQSTSLDNAARVEAANNLTVKGGRDVNNVGSVLLGGGDTVISAGRDISIAAGESRSNYDYYNSNSHGSSVAQSSASVSAGRDLQMTAGRDLAVVASQIDAKRDITMGAAENLTLTSAADESHSYSKSRKETRQNDHVGQVATTVDAGGNITLSAGKDMALVSSRVSAGDEAYLVAGGKLDMLSAQNSDYSLYDMKKKGSWGRKKTQHDEVTQVTNVGSEIKTGGDLTLKSGDAQHYQVAKLESGKDLTIESGGAITFEGQKDLHQESHEKTNNNAFWVSSKGSGKTDETLRQTQMVAAGNITIKAVEGLKIDLKQVNQQSVSQSIDAMVKADPQMAWLKDAEKRGDVDWHLVKEIHDSYQYSNSGLGPASQLIIAIVMAAVVGPAAMGAMGTATSAAVTAGTISASTAGALSAAAGAIATGAATNAATSFINNGGNLGAVFKDVTSSDALKGYAISGLTAGLAAKYFDGWTGAKTDPITGKITSLPLNTWAGVGQFAANQTLQSSTSTLLSKALGQGGDIGDALQGALFNTLAAASFNAVGDYTKGVIADGTPQKVVIHAMVGGLLSQATGGDFATGALAAGANEALVSHLNNLVNGDKNLLTMSSQIVGVLAAATQTDADASSLQKGAWIAKNSTQYNFLGDHSQAERDRARQEFGESKSIDSARKLVTLEGADQRSDDLLAAYRVDPASLSAADRTELAAYLQIYGYEQALKYGPEVAASKVEALVTNGPVPASDYHYAGTTDAKNAYADALRAQQPDLWSQLSWSREQGPNELVYKDAQGYLRINNEQQGLSNIGTPALYVMPGALGLGIRAAAAVSGTMQAGYGANQVINGDIWNGIGNIVVGAMGVASLGIPDVRLSSGAGSNIKGSAGEIAGAGTEVKGDLPETVKYFRVEGGGAGSATSQNRITANPDGSISINPGCSGQLCVSIGNADHAGYYLTNKRPDGSVVVFDIDASLHQEIMNAAIPQRPIPGVPRDPSAPKIVDPNQPGTALELPKVWEALLEKSSSNARVYSQSEFLKEFGK</sequence>
<dbReference type="InterPro" id="IPR008619">
    <property type="entry name" value="Filamentous_hemagglutn_rpt"/>
</dbReference>
<reference evidence="3 4" key="1">
    <citation type="submission" date="2020-04" db="EMBL/GenBank/DDBJ databases">
        <title>Molecular characterization of pseudomonads from Agaricus bisporus reveal novel blotch 2 pathogens in Western Europe.</title>
        <authorList>
            <person name="Taparia T."/>
            <person name="Krijger M."/>
            <person name="Haynes E."/>
            <person name="Elpinstone J.G."/>
            <person name="Noble R."/>
            <person name="Van Der Wolf J."/>
        </authorList>
    </citation>
    <scope>NUCLEOTIDE SEQUENCE [LARGE SCALE GENOMIC DNA]</scope>
    <source>
        <strain evidence="3 4">H7001</strain>
    </source>
</reference>
<dbReference type="GO" id="GO:0003824">
    <property type="term" value="F:catalytic activity"/>
    <property type="evidence" value="ECO:0007669"/>
    <property type="project" value="UniProtKB-ARBA"/>
</dbReference>
<comment type="caution">
    <text evidence="3">The sequence shown here is derived from an EMBL/GenBank/DDBJ whole genome shotgun (WGS) entry which is preliminary data.</text>
</comment>
<dbReference type="NCBIfam" id="TIGR01731">
    <property type="entry name" value="fil_hemag_20aa"/>
    <property type="match status" value="44"/>
</dbReference>
<dbReference type="Pfam" id="PF13332">
    <property type="entry name" value="Fil_haemagg_2"/>
    <property type="match status" value="3"/>
</dbReference>
<dbReference type="SUPFAM" id="SSF51126">
    <property type="entry name" value="Pectin lyase-like"/>
    <property type="match status" value="1"/>
</dbReference>
<gene>
    <name evidence="3" type="ORF">HX882_03230</name>
</gene>
<feature type="compositionally biased region" description="Basic and acidic residues" evidence="1">
    <location>
        <begin position="3049"/>
        <end position="3065"/>
    </location>
</feature>
<dbReference type="Proteomes" id="UP000539985">
    <property type="component" value="Unassembled WGS sequence"/>
</dbReference>
<feature type="region of interest" description="Disordered" evidence="1">
    <location>
        <begin position="3047"/>
        <end position="3066"/>
    </location>
</feature>
<dbReference type="InterPro" id="IPR011050">
    <property type="entry name" value="Pectin_lyase_fold/virulence"/>
</dbReference>
<dbReference type="Pfam" id="PF05860">
    <property type="entry name" value="TPS"/>
    <property type="match status" value="1"/>
</dbReference>
<evidence type="ECO:0000313" key="3">
    <source>
        <dbReference type="EMBL" id="NWB94900.1"/>
    </source>
</evidence>
<name>A0A7Y7X887_9PSED</name>
<dbReference type="SMART" id="SM00912">
    <property type="entry name" value="Haemagg_act"/>
    <property type="match status" value="1"/>
</dbReference>
<evidence type="ECO:0000256" key="1">
    <source>
        <dbReference type="SAM" id="MobiDB-lite"/>
    </source>
</evidence>
<evidence type="ECO:0000313" key="4">
    <source>
        <dbReference type="Proteomes" id="UP000539985"/>
    </source>
</evidence>
<dbReference type="InterPro" id="IPR025157">
    <property type="entry name" value="Hemagglutinin_rpt"/>
</dbReference>
<feature type="compositionally biased region" description="Polar residues" evidence="1">
    <location>
        <begin position="2581"/>
        <end position="2592"/>
    </location>
</feature>
<dbReference type="InterPro" id="IPR012334">
    <property type="entry name" value="Pectin_lyas_fold"/>
</dbReference>
<dbReference type="Gene3D" id="2.160.20.10">
    <property type="entry name" value="Single-stranded right-handed beta-helix, Pectin lyase-like"/>
    <property type="match status" value="1"/>
</dbReference>
<protein>
    <submittedName>
        <fullName evidence="3">Filamentous hemagglutinin N-terminal domain-containing protein</fullName>
    </submittedName>
</protein>
<evidence type="ECO:0000259" key="2">
    <source>
        <dbReference type="SMART" id="SM00912"/>
    </source>
</evidence>
<dbReference type="NCBIfam" id="TIGR01901">
    <property type="entry name" value="adhes_NPXG"/>
    <property type="match status" value="1"/>
</dbReference>
<organism evidence="3 4">
    <name type="scientific">Pseudomonas gingeri</name>
    <dbReference type="NCBI Taxonomy" id="117681"/>
    <lineage>
        <taxon>Bacteria</taxon>
        <taxon>Pseudomonadati</taxon>
        <taxon>Pseudomonadota</taxon>
        <taxon>Gammaproteobacteria</taxon>
        <taxon>Pseudomonadales</taxon>
        <taxon>Pseudomonadaceae</taxon>
        <taxon>Pseudomonas</taxon>
    </lineage>
</organism>
<dbReference type="EMBL" id="JACAQB010000003">
    <property type="protein sequence ID" value="NWB94900.1"/>
    <property type="molecule type" value="Genomic_DNA"/>
</dbReference>
<accession>A0A7Y7X887</accession>
<dbReference type="InterPro" id="IPR010069">
    <property type="entry name" value="CdiA_FHA1_rpt"/>
</dbReference>
<feature type="domain" description="Filamentous haemagglutinin FhaB/tRNA nuclease CdiA-like TPS" evidence="2">
    <location>
        <begin position="64"/>
        <end position="185"/>
    </location>
</feature>